<accession>A0A1Y2EL89</accession>
<sequence length="320" mass="37710">NNKRYMSLQQIGRGGTSKVYKVLSQEGKILALKKIDINGSDKMAFQGYINEINLLKHLKNNSRIIQLMDSEINRDTNSIYMVMECGEIDLAKLLQKEGKKISISSIKMYWEQMLKAVHAIHEENIIHSDLKPANFLLVGGALKLIDFGIAKTIPNDTTNIHRETQVYNFNKFYILKFIFISRNNISRASDVWSLGCILYQMVYGKPPFFRENTIFKKFKAIVNINYLIAFSSDRNQFRLESSQDQVMKHCLQREPKKRPTIPELLQQAFIHGKLFIYLYCIYFIYIFLKEYLLRFINLKYYIHILLFKLKKKKIFFLLLL</sequence>
<dbReference type="InterPro" id="IPR000719">
    <property type="entry name" value="Prot_kinase_dom"/>
</dbReference>
<evidence type="ECO:0000256" key="3">
    <source>
        <dbReference type="ARBA" id="ARBA00022741"/>
    </source>
</evidence>
<organism evidence="10 11">
    <name type="scientific">Neocallimastix californiae</name>
    <dbReference type="NCBI Taxonomy" id="1754190"/>
    <lineage>
        <taxon>Eukaryota</taxon>
        <taxon>Fungi</taxon>
        <taxon>Fungi incertae sedis</taxon>
        <taxon>Chytridiomycota</taxon>
        <taxon>Chytridiomycota incertae sedis</taxon>
        <taxon>Neocallimastigomycetes</taxon>
        <taxon>Neocallimastigales</taxon>
        <taxon>Neocallimastigaceae</taxon>
        <taxon>Neocallimastix</taxon>
    </lineage>
</organism>
<evidence type="ECO:0000256" key="8">
    <source>
        <dbReference type="SAM" id="Phobius"/>
    </source>
</evidence>
<protein>
    <submittedName>
        <fullName evidence="10">Kinase-like protein</fullName>
    </submittedName>
</protein>
<evidence type="ECO:0000256" key="4">
    <source>
        <dbReference type="ARBA" id="ARBA00022777"/>
    </source>
</evidence>
<keyword evidence="11" id="KW-1185">Reference proteome</keyword>
<dbReference type="STRING" id="1754190.A0A1Y2EL89"/>
<dbReference type="PANTHER" id="PTHR22974:SF21">
    <property type="entry name" value="DUAL SPECIFICITY PROTEIN KINASE TTK"/>
    <property type="match status" value="1"/>
</dbReference>
<dbReference type="InterPro" id="IPR011009">
    <property type="entry name" value="Kinase-like_dom_sf"/>
</dbReference>
<evidence type="ECO:0000256" key="5">
    <source>
        <dbReference type="ARBA" id="ARBA00022840"/>
    </source>
</evidence>
<name>A0A1Y2EL89_9FUNG</name>
<evidence type="ECO:0000256" key="2">
    <source>
        <dbReference type="ARBA" id="ARBA00022679"/>
    </source>
</evidence>
<evidence type="ECO:0000259" key="9">
    <source>
        <dbReference type="PROSITE" id="PS50011"/>
    </source>
</evidence>
<keyword evidence="2" id="KW-0808">Transferase</keyword>
<dbReference type="InterPro" id="IPR017441">
    <property type="entry name" value="Protein_kinase_ATP_BS"/>
</dbReference>
<dbReference type="EMBL" id="MCOG01000040">
    <property type="protein sequence ID" value="ORY72307.1"/>
    <property type="molecule type" value="Genomic_DNA"/>
</dbReference>
<dbReference type="GO" id="GO:0005634">
    <property type="term" value="C:nucleus"/>
    <property type="evidence" value="ECO:0007669"/>
    <property type="project" value="TreeGrafter"/>
</dbReference>
<dbReference type="GO" id="GO:0034501">
    <property type="term" value="P:protein localization to kinetochore"/>
    <property type="evidence" value="ECO:0007669"/>
    <property type="project" value="TreeGrafter"/>
</dbReference>
<evidence type="ECO:0000256" key="1">
    <source>
        <dbReference type="ARBA" id="ARBA00022527"/>
    </source>
</evidence>
<feature type="binding site" evidence="6">
    <location>
        <position position="33"/>
    </location>
    <ligand>
        <name>ATP</name>
        <dbReference type="ChEBI" id="CHEBI:30616"/>
    </ligand>
</feature>
<keyword evidence="3 6" id="KW-0547">Nucleotide-binding</keyword>
<comment type="similarity">
    <text evidence="7">Belongs to the protein kinase superfamily.</text>
</comment>
<gene>
    <name evidence="10" type="ORF">LY90DRAFT_404318</name>
</gene>
<keyword evidence="1 7" id="KW-0723">Serine/threonine-protein kinase</keyword>
<dbReference type="PANTHER" id="PTHR22974">
    <property type="entry name" value="MIXED LINEAGE PROTEIN KINASE"/>
    <property type="match status" value="1"/>
</dbReference>
<dbReference type="Gene3D" id="3.30.200.20">
    <property type="entry name" value="Phosphorylase Kinase, domain 1"/>
    <property type="match status" value="1"/>
</dbReference>
<dbReference type="Gene3D" id="1.10.510.10">
    <property type="entry name" value="Transferase(Phosphotransferase) domain 1"/>
    <property type="match status" value="1"/>
</dbReference>
<dbReference type="PROSITE" id="PS50011">
    <property type="entry name" value="PROTEIN_KINASE_DOM"/>
    <property type="match status" value="1"/>
</dbReference>
<feature type="transmembrane region" description="Helical" evidence="8">
    <location>
        <begin position="264"/>
        <end position="285"/>
    </location>
</feature>
<dbReference type="SUPFAM" id="SSF56112">
    <property type="entry name" value="Protein kinase-like (PK-like)"/>
    <property type="match status" value="1"/>
</dbReference>
<dbReference type="GO" id="GO:0004712">
    <property type="term" value="F:protein serine/threonine/tyrosine kinase activity"/>
    <property type="evidence" value="ECO:0007669"/>
    <property type="project" value="TreeGrafter"/>
</dbReference>
<dbReference type="GO" id="GO:0005524">
    <property type="term" value="F:ATP binding"/>
    <property type="evidence" value="ECO:0007669"/>
    <property type="project" value="UniProtKB-UniRule"/>
</dbReference>
<keyword evidence="8" id="KW-1133">Transmembrane helix</keyword>
<feature type="non-terminal residue" evidence="10">
    <location>
        <position position="1"/>
    </location>
</feature>
<dbReference type="Pfam" id="PF00069">
    <property type="entry name" value="Pkinase"/>
    <property type="match status" value="1"/>
</dbReference>
<keyword evidence="8" id="KW-0812">Transmembrane</keyword>
<comment type="caution">
    <text evidence="10">The sequence shown here is derived from an EMBL/GenBank/DDBJ whole genome shotgun (WGS) entry which is preliminary data.</text>
</comment>
<dbReference type="AlphaFoldDB" id="A0A1Y2EL89"/>
<proteinExistence type="inferred from homology"/>
<keyword evidence="4 10" id="KW-0418">Kinase</keyword>
<dbReference type="GO" id="GO:0007059">
    <property type="term" value="P:chromosome segregation"/>
    <property type="evidence" value="ECO:0007669"/>
    <property type="project" value="TreeGrafter"/>
</dbReference>
<evidence type="ECO:0000256" key="6">
    <source>
        <dbReference type="PROSITE-ProRule" id="PRU10141"/>
    </source>
</evidence>
<dbReference type="FunFam" id="3.30.200.20:FF:000131">
    <property type="entry name" value="Dual specificity protein kinase TTK"/>
    <property type="match status" value="1"/>
</dbReference>
<dbReference type="Proteomes" id="UP000193920">
    <property type="component" value="Unassembled WGS sequence"/>
</dbReference>
<dbReference type="SMART" id="SM00220">
    <property type="entry name" value="S_TKc"/>
    <property type="match status" value="1"/>
</dbReference>
<dbReference type="GO" id="GO:0000776">
    <property type="term" value="C:kinetochore"/>
    <property type="evidence" value="ECO:0007669"/>
    <property type="project" value="TreeGrafter"/>
</dbReference>
<dbReference type="GO" id="GO:0004674">
    <property type="term" value="F:protein serine/threonine kinase activity"/>
    <property type="evidence" value="ECO:0007669"/>
    <property type="project" value="UniProtKB-KW"/>
</dbReference>
<evidence type="ECO:0000256" key="7">
    <source>
        <dbReference type="RuleBase" id="RU000304"/>
    </source>
</evidence>
<dbReference type="InterPro" id="IPR008271">
    <property type="entry name" value="Ser/Thr_kinase_AS"/>
</dbReference>
<evidence type="ECO:0000313" key="11">
    <source>
        <dbReference type="Proteomes" id="UP000193920"/>
    </source>
</evidence>
<dbReference type="PROSITE" id="PS00107">
    <property type="entry name" value="PROTEIN_KINASE_ATP"/>
    <property type="match status" value="1"/>
</dbReference>
<evidence type="ECO:0000313" key="10">
    <source>
        <dbReference type="EMBL" id="ORY72307.1"/>
    </source>
</evidence>
<feature type="domain" description="Protein kinase" evidence="9">
    <location>
        <begin position="5"/>
        <end position="270"/>
    </location>
</feature>
<dbReference type="GO" id="GO:0033316">
    <property type="term" value="P:meiotic spindle assembly checkpoint signaling"/>
    <property type="evidence" value="ECO:0007669"/>
    <property type="project" value="TreeGrafter"/>
</dbReference>
<keyword evidence="8" id="KW-0472">Membrane</keyword>
<dbReference type="OrthoDB" id="20524at2759"/>
<keyword evidence="5 6" id="KW-0067">ATP-binding</keyword>
<dbReference type="PROSITE" id="PS00108">
    <property type="entry name" value="PROTEIN_KINASE_ST"/>
    <property type="match status" value="1"/>
</dbReference>
<dbReference type="GO" id="GO:0007094">
    <property type="term" value="P:mitotic spindle assembly checkpoint signaling"/>
    <property type="evidence" value="ECO:0007669"/>
    <property type="project" value="TreeGrafter"/>
</dbReference>
<reference evidence="10 11" key="1">
    <citation type="submission" date="2016-08" db="EMBL/GenBank/DDBJ databases">
        <title>A Parts List for Fungal Cellulosomes Revealed by Comparative Genomics.</title>
        <authorList>
            <consortium name="DOE Joint Genome Institute"/>
            <person name="Haitjema C.H."/>
            <person name="Gilmore S.P."/>
            <person name="Henske J.K."/>
            <person name="Solomon K.V."/>
            <person name="De Groot R."/>
            <person name="Kuo A."/>
            <person name="Mondo S.J."/>
            <person name="Salamov A.A."/>
            <person name="Labutti K."/>
            <person name="Zhao Z."/>
            <person name="Chiniquy J."/>
            <person name="Barry K."/>
            <person name="Brewer H.M."/>
            <person name="Purvine S.O."/>
            <person name="Wright A.T."/>
            <person name="Boxma B."/>
            <person name="Van Alen T."/>
            <person name="Hackstein J.H."/>
            <person name="Baker S.E."/>
            <person name="Grigoriev I.V."/>
            <person name="O'Malley M.A."/>
        </authorList>
    </citation>
    <scope>NUCLEOTIDE SEQUENCE [LARGE SCALE GENOMIC DNA]</scope>
    <source>
        <strain evidence="10 11">G1</strain>
    </source>
</reference>